<dbReference type="PANTHER" id="PTHR35561">
    <property type="entry name" value="RNA 2',3'-CYCLIC PHOSPHODIESTERASE"/>
    <property type="match status" value="1"/>
</dbReference>
<dbReference type="Gene3D" id="3.90.1140.10">
    <property type="entry name" value="Cyclic phosphodiesterase"/>
    <property type="match status" value="1"/>
</dbReference>
<proteinExistence type="predicted"/>
<dbReference type="AlphaFoldDB" id="A0A1I4E1Y1"/>
<dbReference type="Pfam" id="PF13563">
    <property type="entry name" value="2_5_RNA_ligase2"/>
    <property type="match status" value="1"/>
</dbReference>
<gene>
    <name evidence="2" type="ORF">SAMN04488498_12142</name>
</gene>
<keyword evidence="3" id="KW-1185">Reference proteome</keyword>
<dbReference type="PANTHER" id="PTHR35561:SF1">
    <property type="entry name" value="RNA 2',3'-CYCLIC PHOSPHODIESTERASE"/>
    <property type="match status" value="1"/>
</dbReference>
<dbReference type="EMBL" id="FOSL01000021">
    <property type="protein sequence ID" value="SFK98990.1"/>
    <property type="molecule type" value="Genomic_DNA"/>
</dbReference>
<sequence length="201" mass="22939">MNDQLRLDLDDDDPDAWRRPKFPERIFLGVRPDAAAAMLAEETARQLRAASGLRGELLRRQRLHVTLQHIGDYKRLKSKVLFAADLVGAAISMPPFEVVFDRAESFPAPPRRDRPRQYPAVLRGGSDALFELHRLLAEAMRKLGLRPSDMFVPHMTMIYGDKAIAPQPVAPLRWTVREFLLIHSERGLTKHNILGRWPLHG</sequence>
<keyword evidence="2" id="KW-0436">Ligase</keyword>
<keyword evidence="1" id="KW-0378">Hydrolase</keyword>
<organism evidence="2 3">
    <name type="scientific">Neomesorhizobium albiziae</name>
    <dbReference type="NCBI Taxonomy" id="335020"/>
    <lineage>
        <taxon>Bacteria</taxon>
        <taxon>Pseudomonadati</taxon>
        <taxon>Pseudomonadota</taxon>
        <taxon>Alphaproteobacteria</taxon>
        <taxon>Hyphomicrobiales</taxon>
        <taxon>Phyllobacteriaceae</taxon>
        <taxon>Neomesorhizobium</taxon>
    </lineage>
</organism>
<reference evidence="2 3" key="1">
    <citation type="submission" date="2016-10" db="EMBL/GenBank/DDBJ databases">
        <authorList>
            <person name="Varghese N."/>
            <person name="Submissions S."/>
        </authorList>
    </citation>
    <scope>NUCLEOTIDE SEQUENCE [LARGE SCALE GENOMIC DNA]</scope>
    <source>
        <strain evidence="2 3">DSM 21822</strain>
    </source>
</reference>
<dbReference type="InterPro" id="IPR004175">
    <property type="entry name" value="RNA_CPDase"/>
</dbReference>
<dbReference type="GO" id="GO:0016874">
    <property type="term" value="F:ligase activity"/>
    <property type="evidence" value="ECO:0007669"/>
    <property type="project" value="UniProtKB-KW"/>
</dbReference>
<name>A0A1I4E1Y1_9HYPH</name>
<evidence type="ECO:0000313" key="2">
    <source>
        <dbReference type="EMBL" id="SFK98990.1"/>
    </source>
</evidence>
<dbReference type="GO" id="GO:0004113">
    <property type="term" value="F:2',3'-cyclic-nucleotide 3'-phosphodiesterase activity"/>
    <property type="evidence" value="ECO:0007669"/>
    <property type="project" value="InterPro"/>
</dbReference>
<dbReference type="GO" id="GO:0008664">
    <property type="term" value="F:RNA 2',3'-cyclic 3'-phosphodiesterase activity"/>
    <property type="evidence" value="ECO:0007669"/>
    <property type="project" value="InterPro"/>
</dbReference>
<protein>
    <submittedName>
        <fullName evidence="2">2'-5' RNA ligase</fullName>
    </submittedName>
</protein>
<dbReference type="Proteomes" id="UP000323300">
    <property type="component" value="Unassembled WGS sequence"/>
</dbReference>
<evidence type="ECO:0000256" key="1">
    <source>
        <dbReference type="ARBA" id="ARBA00022801"/>
    </source>
</evidence>
<dbReference type="InterPro" id="IPR009097">
    <property type="entry name" value="Cyclic_Pdiesterase"/>
</dbReference>
<evidence type="ECO:0000313" key="3">
    <source>
        <dbReference type="Proteomes" id="UP000323300"/>
    </source>
</evidence>
<accession>A0A1I4E1Y1</accession>
<dbReference type="SUPFAM" id="SSF55144">
    <property type="entry name" value="LigT-like"/>
    <property type="match status" value="1"/>
</dbReference>